<evidence type="ECO:0000259" key="6">
    <source>
        <dbReference type="PROSITE" id="PS51898"/>
    </source>
</evidence>
<keyword evidence="3 5" id="KW-0238">DNA-binding</keyword>
<dbReference type="InterPro" id="IPR013762">
    <property type="entry name" value="Integrase-like_cat_sf"/>
</dbReference>
<dbReference type="OrthoDB" id="9785687at2"/>
<gene>
    <name evidence="8" type="ORF">DVH29_02925</name>
</gene>
<name>A0A369W6P0_9HYPH</name>
<accession>A0A369W6P0</accession>
<evidence type="ECO:0000256" key="3">
    <source>
        <dbReference type="ARBA" id="ARBA00023125"/>
    </source>
</evidence>
<keyword evidence="4" id="KW-0233">DNA recombination</keyword>
<dbReference type="SUPFAM" id="SSF56349">
    <property type="entry name" value="DNA breaking-rejoining enzymes"/>
    <property type="match status" value="1"/>
</dbReference>
<evidence type="ECO:0000256" key="1">
    <source>
        <dbReference type="ARBA" id="ARBA00008857"/>
    </source>
</evidence>
<dbReference type="EMBL" id="QQNH01000002">
    <property type="protein sequence ID" value="RDE10356.1"/>
    <property type="molecule type" value="Genomic_DNA"/>
</dbReference>
<dbReference type="PANTHER" id="PTHR30349:SF64">
    <property type="entry name" value="PROPHAGE INTEGRASE INTD-RELATED"/>
    <property type="match status" value="1"/>
</dbReference>
<dbReference type="RefSeq" id="WP_114644649.1">
    <property type="nucleotide sequence ID" value="NZ_QQNH01000002.1"/>
</dbReference>
<evidence type="ECO:0000313" key="8">
    <source>
        <dbReference type="EMBL" id="RDE10356.1"/>
    </source>
</evidence>
<dbReference type="GO" id="GO:0006310">
    <property type="term" value="P:DNA recombination"/>
    <property type="evidence" value="ECO:0007669"/>
    <property type="project" value="UniProtKB-KW"/>
</dbReference>
<dbReference type="AlphaFoldDB" id="A0A369W6P0"/>
<comment type="caution">
    <text evidence="8">The sequence shown here is derived from an EMBL/GenBank/DDBJ whole genome shotgun (WGS) entry which is preliminary data.</text>
</comment>
<dbReference type="InterPro" id="IPR010998">
    <property type="entry name" value="Integrase_recombinase_N"/>
</dbReference>
<dbReference type="PROSITE" id="PS51900">
    <property type="entry name" value="CB"/>
    <property type="match status" value="1"/>
</dbReference>
<feature type="domain" description="Tyr recombinase" evidence="6">
    <location>
        <begin position="187"/>
        <end position="384"/>
    </location>
</feature>
<dbReference type="GO" id="GO:0003677">
    <property type="term" value="F:DNA binding"/>
    <property type="evidence" value="ECO:0007669"/>
    <property type="project" value="UniProtKB-UniRule"/>
</dbReference>
<evidence type="ECO:0000256" key="4">
    <source>
        <dbReference type="ARBA" id="ARBA00023172"/>
    </source>
</evidence>
<keyword evidence="9" id="KW-1185">Reference proteome</keyword>
<dbReference type="Proteomes" id="UP000253759">
    <property type="component" value="Unassembled WGS sequence"/>
</dbReference>
<evidence type="ECO:0000256" key="2">
    <source>
        <dbReference type="ARBA" id="ARBA00022908"/>
    </source>
</evidence>
<dbReference type="InterPro" id="IPR011010">
    <property type="entry name" value="DNA_brk_join_enz"/>
</dbReference>
<dbReference type="InterPro" id="IPR044068">
    <property type="entry name" value="CB"/>
</dbReference>
<dbReference type="PROSITE" id="PS51898">
    <property type="entry name" value="TYR_RECOMBINASE"/>
    <property type="match status" value="1"/>
</dbReference>
<evidence type="ECO:0000313" key="9">
    <source>
        <dbReference type="Proteomes" id="UP000253759"/>
    </source>
</evidence>
<evidence type="ECO:0000256" key="5">
    <source>
        <dbReference type="PROSITE-ProRule" id="PRU01248"/>
    </source>
</evidence>
<sequence>MATITKRRWLTSKGEVREAWTLAYTDAGGKRHKEQFPRKRDADARRIEVEGQVSTGAFRAAAKDTTVAQVVDLYVEHLEGRHARGEKVTAHYLKVTEGQLRNYVAPEPGRAIEFDGGIGEVRLAQLTARTIGEFRDRLRDSGVSVITTRRILGSLSRALSFAVANDLVAVNAAQGVRVIGRRDEGSKRVVPPSKAALALLIDNAELDFKVKLVFAAATGLRASEMHALRWNRVDLDGREVIVDSRVDAYKNLDVTKSEAGTRTVPLGQGVAVLLKDWRGRSTHAADDDLVFPNSRGGFVDHGNMIKRQFNPLIILAAEKAKEDRKKFEPFGWHALRHFAISTWIEAGLTPKTVQTFAGHSTLAVTMDRYGHLFPSSDHQSAMDKIASENFA</sequence>
<dbReference type="PANTHER" id="PTHR30349">
    <property type="entry name" value="PHAGE INTEGRASE-RELATED"/>
    <property type="match status" value="1"/>
</dbReference>
<reference evidence="9" key="1">
    <citation type="submission" date="2018-07" db="EMBL/GenBank/DDBJ databases">
        <authorList>
            <person name="Liu B.-T."/>
            <person name="Du Z."/>
        </authorList>
    </citation>
    <scope>NUCLEOTIDE SEQUENCE [LARGE SCALE GENOMIC DNA]</scope>
    <source>
        <strain evidence="9">XYN52</strain>
    </source>
</reference>
<feature type="domain" description="Core-binding (CB)" evidence="7">
    <location>
        <begin position="65"/>
        <end position="163"/>
    </location>
</feature>
<dbReference type="CDD" id="cd01189">
    <property type="entry name" value="INT_ICEBs1_C_like"/>
    <property type="match status" value="1"/>
</dbReference>
<dbReference type="Gene3D" id="1.10.150.130">
    <property type="match status" value="1"/>
</dbReference>
<comment type="similarity">
    <text evidence="1">Belongs to the 'phage' integrase family.</text>
</comment>
<evidence type="ECO:0000259" key="7">
    <source>
        <dbReference type="PROSITE" id="PS51900"/>
    </source>
</evidence>
<dbReference type="GO" id="GO:0015074">
    <property type="term" value="P:DNA integration"/>
    <property type="evidence" value="ECO:0007669"/>
    <property type="project" value="UniProtKB-KW"/>
</dbReference>
<keyword evidence="2" id="KW-0229">DNA integration</keyword>
<dbReference type="Pfam" id="PF00589">
    <property type="entry name" value="Phage_integrase"/>
    <property type="match status" value="1"/>
</dbReference>
<dbReference type="InterPro" id="IPR050090">
    <property type="entry name" value="Tyrosine_recombinase_XerCD"/>
</dbReference>
<dbReference type="InterPro" id="IPR002104">
    <property type="entry name" value="Integrase_catalytic"/>
</dbReference>
<dbReference type="Gene3D" id="1.10.443.10">
    <property type="entry name" value="Intergrase catalytic core"/>
    <property type="match status" value="1"/>
</dbReference>
<protein>
    <submittedName>
        <fullName evidence="8">Site-specific integrase</fullName>
    </submittedName>
</protein>
<organism evidence="8 9">
    <name type="scientific">Pelagibacterium lacus</name>
    <dbReference type="NCBI Taxonomy" id="2282655"/>
    <lineage>
        <taxon>Bacteria</taxon>
        <taxon>Pseudomonadati</taxon>
        <taxon>Pseudomonadota</taxon>
        <taxon>Alphaproteobacteria</taxon>
        <taxon>Hyphomicrobiales</taxon>
        <taxon>Devosiaceae</taxon>
        <taxon>Pelagibacterium</taxon>
    </lineage>
</organism>
<proteinExistence type="inferred from homology"/>